<dbReference type="InterPro" id="IPR014729">
    <property type="entry name" value="Rossmann-like_a/b/a_fold"/>
</dbReference>
<dbReference type="PANTHER" id="PTHR46268">
    <property type="entry name" value="STRESS RESPONSE PROTEIN NHAX"/>
    <property type="match status" value="1"/>
</dbReference>
<dbReference type="RefSeq" id="WP_168769458.1">
    <property type="nucleotide sequence ID" value="NZ_QBUD01000004.1"/>
</dbReference>
<dbReference type="InterPro" id="IPR006015">
    <property type="entry name" value="Universal_stress_UspA"/>
</dbReference>
<dbReference type="EMBL" id="QBUD01000004">
    <property type="protein sequence ID" value="PUB15678.1"/>
    <property type="molecule type" value="Genomic_DNA"/>
</dbReference>
<dbReference type="CDD" id="cd00293">
    <property type="entry name" value="USP-like"/>
    <property type="match status" value="1"/>
</dbReference>
<evidence type="ECO:0000256" key="1">
    <source>
        <dbReference type="ARBA" id="ARBA00008791"/>
    </source>
</evidence>
<feature type="domain" description="UspA" evidence="2">
    <location>
        <begin position="1"/>
        <end position="144"/>
    </location>
</feature>
<dbReference type="Gene3D" id="3.40.50.620">
    <property type="entry name" value="HUPs"/>
    <property type="match status" value="1"/>
</dbReference>
<organism evidence="3 4">
    <name type="scientific">Yoonia sediminilitoris</name>
    <dbReference type="NCBI Taxonomy" id="1286148"/>
    <lineage>
        <taxon>Bacteria</taxon>
        <taxon>Pseudomonadati</taxon>
        <taxon>Pseudomonadota</taxon>
        <taxon>Alphaproteobacteria</taxon>
        <taxon>Rhodobacterales</taxon>
        <taxon>Paracoccaceae</taxon>
        <taxon>Yoonia</taxon>
    </lineage>
</organism>
<evidence type="ECO:0000259" key="2">
    <source>
        <dbReference type="Pfam" id="PF00582"/>
    </source>
</evidence>
<gene>
    <name evidence="3" type="ORF">C8N45_104298</name>
</gene>
<proteinExistence type="inferred from homology"/>
<evidence type="ECO:0000313" key="4">
    <source>
        <dbReference type="Proteomes" id="UP000244523"/>
    </source>
</evidence>
<dbReference type="PRINTS" id="PR01438">
    <property type="entry name" value="UNVRSLSTRESS"/>
</dbReference>
<dbReference type="Proteomes" id="UP000244523">
    <property type="component" value="Unassembled WGS sequence"/>
</dbReference>
<dbReference type="InterPro" id="IPR006016">
    <property type="entry name" value="UspA"/>
</dbReference>
<reference evidence="3 4" key="1">
    <citation type="submission" date="2018-04" db="EMBL/GenBank/DDBJ databases">
        <title>Genomic Encyclopedia of Archaeal and Bacterial Type Strains, Phase II (KMG-II): from individual species to whole genera.</title>
        <authorList>
            <person name="Goeker M."/>
        </authorList>
    </citation>
    <scope>NUCLEOTIDE SEQUENCE [LARGE SCALE GENOMIC DNA]</scope>
    <source>
        <strain evidence="3 4">DSM 29955</strain>
    </source>
</reference>
<dbReference type="SUPFAM" id="SSF52402">
    <property type="entry name" value="Adenine nucleotide alpha hydrolases-like"/>
    <property type="match status" value="1"/>
</dbReference>
<sequence length="144" mass="14826">MFRTIVVGVDGSECSARSLDLACELAKLHGGEIHLVHSPELVTVRMAFAGEGVVDVPSDDQKLTAGKKVMEQATAAASAKGITPATTTIGEDGPVDDILTIVQLYGADLIVTGRRGLSSVGGLFLGSTSQKLAQSADCPCLTVK</sequence>
<keyword evidence="4" id="KW-1185">Reference proteome</keyword>
<evidence type="ECO:0000313" key="3">
    <source>
        <dbReference type="EMBL" id="PUB15678.1"/>
    </source>
</evidence>
<dbReference type="AlphaFoldDB" id="A0A2T6KIZ8"/>
<accession>A0A2T6KIZ8</accession>
<comment type="caution">
    <text evidence="3">The sequence shown here is derived from an EMBL/GenBank/DDBJ whole genome shotgun (WGS) entry which is preliminary data.</text>
</comment>
<comment type="similarity">
    <text evidence="1">Belongs to the universal stress protein A family.</text>
</comment>
<protein>
    <submittedName>
        <fullName evidence="3">Nucleotide-binding universal stress UspA family protein</fullName>
    </submittedName>
</protein>
<dbReference type="Pfam" id="PF00582">
    <property type="entry name" value="Usp"/>
    <property type="match status" value="1"/>
</dbReference>
<dbReference type="PANTHER" id="PTHR46268:SF6">
    <property type="entry name" value="UNIVERSAL STRESS PROTEIN UP12"/>
    <property type="match status" value="1"/>
</dbReference>
<name>A0A2T6KIZ8_9RHOB</name>